<sequence length="287" mass="32371">MSLGRSDFERLQRDARNLSDDAKPYLQRARDHLRNTTNPVDTLALLHVLWDSPYANRPDQKATLDAVGQWFEQRLRRDPAVSCEHLRLEIGWLRRIVVAGSSERRAQEQTKANAPQQGRKQQSQPPRHRNRKSKQTKAAFGSNIDHLYESRERAKRLSGPASNAGEPEPAQSVRLEVPATLQVCLAPEVLRDARKLAKKRIDKGKAPKDKLLALRPADPAFLVHTTDLYASLLHTDGMDELGAAIDANAGVMPPLYWRRDDIADDIPAHKGKRVARRLHLTPPADQE</sequence>
<gene>
    <name evidence="2" type="ordered locus">Hoch_5589</name>
</gene>
<dbReference type="RefSeq" id="WP_012830663.1">
    <property type="nucleotide sequence ID" value="NC_013440.1"/>
</dbReference>
<feature type="compositionally biased region" description="Basic residues" evidence="1">
    <location>
        <begin position="126"/>
        <end position="135"/>
    </location>
</feature>
<proteinExistence type="predicted"/>
<protein>
    <submittedName>
        <fullName evidence="2">Uncharacterized protein</fullName>
    </submittedName>
</protein>
<evidence type="ECO:0000313" key="3">
    <source>
        <dbReference type="Proteomes" id="UP000001880"/>
    </source>
</evidence>
<keyword evidence="3" id="KW-1185">Reference proteome</keyword>
<organism evidence="2 3">
    <name type="scientific">Haliangium ochraceum (strain DSM 14365 / JCM 11303 / SMP-2)</name>
    <dbReference type="NCBI Taxonomy" id="502025"/>
    <lineage>
        <taxon>Bacteria</taxon>
        <taxon>Pseudomonadati</taxon>
        <taxon>Myxococcota</taxon>
        <taxon>Polyangia</taxon>
        <taxon>Haliangiales</taxon>
        <taxon>Kofleriaceae</taxon>
        <taxon>Haliangium</taxon>
    </lineage>
</organism>
<dbReference type="AlphaFoldDB" id="D0LG46"/>
<feature type="compositionally biased region" description="Polar residues" evidence="1">
    <location>
        <begin position="109"/>
        <end position="125"/>
    </location>
</feature>
<dbReference type="Proteomes" id="UP000001880">
    <property type="component" value="Chromosome"/>
</dbReference>
<feature type="region of interest" description="Disordered" evidence="1">
    <location>
        <begin position="104"/>
        <end position="172"/>
    </location>
</feature>
<accession>D0LG46</accession>
<evidence type="ECO:0000313" key="2">
    <source>
        <dbReference type="EMBL" id="ACY18071.1"/>
    </source>
</evidence>
<name>D0LG46_HALO1</name>
<evidence type="ECO:0000256" key="1">
    <source>
        <dbReference type="SAM" id="MobiDB-lite"/>
    </source>
</evidence>
<dbReference type="STRING" id="502025.Hoch_5589"/>
<dbReference type="EMBL" id="CP001804">
    <property type="protein sequence ID" value="ACY18071.1"/>
    <property type="molecule type" value="Genomic_DNA"/>
</dbReference>
<reference evidence="2 3" key="1">
    <citation type="journal article" date="2010" name="Stand. Genomic Sci.">
        <title>Complete genome sequence of Haliangium ochraceum type strain (SMP-2).</title>
        <authorList>
            <consortium name="US DOE Joint Genome Institute (JGI-PGF)"/>
            <person name="Ivanova N."/>
            <person name="Daum C."/>
            <person name="Lang E."/>
            <person name="Abt B."/>
            <person name="Kopitz M."/>
            <person name="Saunders E."/>
            <person name="Lapidus A."/>
            <person name="Lucas S."/>
            <person name="Glavina Del Rio T."/>
            <person name="Nolan M."/>
            <person name="Tice H."/>
            <person name="Copeland A."/>
            <person name="Cheng J.F."/>
            <person name="Chen F."/>
            <person name="Bruce D."/>
            <person name="Goodwin L."/>
            <person name="Pitluck S."/>
            <person name="Mavromatis K."/>
            <person name="Pati A."/>
            <person name="Mikhailova N."/>
            <person name="Chen A."/>
            <person name="Palaniappan K."/>
            <person name="Land M."/>
            <person name="Hauser L."/>
            <person name="Chang Y.J."/>
            <person name="Jeffries C.D."/>
            <person name="Detter J.C."/>
            <person name="Brettin T."/>
            <person name="Rohde M."/>
            <person name="Goker M."/>
            <person name="Bristow J."/>
            <person name="Markowitz V."/>
            <person name="Eisen J.A."/>
            <person name="Hugenholtz P."/>
            <person name="Kyrpides N.C."/>
            <person name="Klenk H.P."/>
        </authorList>
    </citation>
    <scope>NUCLEOTIDE SEQUENCE [LARGE SCALE GENOMIC DNA]</scope>
    <source>
        <strain evidence="3">DSM 14365 / CIP 107738 / JCM 11303 / AJ 13395 / SMP-2</strain>
    </source>
</reference>
<dbReference type="HOGENOM" id="CLU_968976_0_0_7"/>
<dbReference type="KEGG" id="hoh:Hoch_5589"/>